<dbReference type="InterPro" id="IPR042197">
    <property type="entry name" value="Apaf_helical"/>
</dbReference>
<evidence type="ECO:0000256" key="4">
    <source>
        <dbReference type="SAM" id="Phobius"/>
    </source>
</evidence>
<dbReference type="InterPro" id="IPR002182">
    <property type="entry name" value="NB-ARC"/>
</dbReference>
<keyword evidence="2" id="KW-0677">Repeat</keyword>
<dbReference type="PANTHER" id="PTHR11017:SF385">
    <property type="entry name" value="DISEASE RESISTANCE PROTEIN (TIR-NBS-LRR CLASS)-RELATED"/>
    <property type="match status" value="1"/>
</dbReference>
<dbReference type="InterPro" id="IPR027417">
    <property type="entry name" value="P-loop_NTPase"/>
</dbReference>
<evidence type="ECO:0000256" key="1">
    <source>
        <dbReference type="ARBA" id="ARBA00022614"/>
    </source>
</evidence>
<dbReference type="SUPFAM" id="SSF52200">
    <property type="entry name" value="Toll/Interleukin receptor TIR domain"/>
    <property type="match status" value="1"/>
</dbReference>
<dbReference type="Gene3D" id="3.40.50.300">
    <property type="entry name" value="P-loop containing nucleotide triphosphate hydrolases"/>
    <property type="match status" value="1"/>
</dbReference>
<dbReference type="Gene3D" id="3.80.10.10">
    <property type="entry name" value="Ribonuclease Inhibitor"/>
    <property type="match status" value="3"/>
</dbReference>
<dbReference type="SMART" id="SM00369">
    <property type="entry name" value="LRR_TYP"/>
    <property type="match status" value="8"/>
</dbReference>
<proteinExistence type="predicted"/>
<dbReference type="InterPro" id="IPR032675">
    <property type="entry name" value="LRR_dom_sf"/>
</dbReference>
<keyword evidence="7" id="KW-1185">Reference proteome</keyword>
<evidence type="ECO:0000256" key="2">
    <source>
        <dbReference type="ARBA" id="ARBA00022737"/>
    </source>
</evidence>
<comment type="caution">
    <text evidence="6">The sequence shown here is derived from an EMBL/GenBank/DDBJ whole genome shotgun (WGS) entry which is preliminary data.</text>
</comment>
<dbReference type="InterPro" id="IPR001611">
    <property type="entry name" value="Leu-rich_rpt"/>
</dbReference>
<protein>
    <recommendedName>
        <fullName evidence="5">TIR domain-containing protein</fullName>
    </recommendedName>
</protein>
<dbReference type="EMBL" id="JAWXYG010000009">
    <property type="protein sequence ID" value="KAK4263350.1"/>
    <property type="molecule type" value="Genomic_DNA"/>
</dbReference>
<dbReference type="InterPro" id="IPR000157">
    <property type="entry name" value="TIR_dom"/>
</dbReference>
<dbReference type="InterPro" id="IPR003591">
    <property type="entry name" value="Leu-rich_rpt_typical-subtyp"/>
</dbReference>
<keyword evidence="3" id="KW-0611">Plant defense</keyword>
<evidence type="ECO:0000313" key="7">
    <source>
        <dbReference type="Proteomes" id="UP001293593"/>
    </source>
</evidence>
<dbReference type="GO" id="GO:0051707">
    <property type="term" value="P:response to other organism"/>
    <property type="evidence" value="ECO:0007669"/>
    <property type="project" value="UniProtKB-ARBA"/>
</dbReference>
<dbReference type="SUPFAM" id="SSF52540">
    <property type="entry name" value="P-loop containing nucleoside triphosphate hydrolases"/>
    <property type="match status" value="1"/>
</dbReference>
<reference evidence="6" key="1">
    <citation type="submission" date="2023-10" db="EMBL/GenBank/DDBJ databases">
        <title>Chromosome-level genome of the transformable northern wattle, Acacia crassicarpa.</title>
        <authorList>
            <person name="Massaro I."/>
            <person name="Sinha N.R."/>
            <person name="Poethig S."/>
            <person name="Leichty A.R."/>
        </authorList>
    </citation>
    <scope>NUCLEOTIDE SEQUENCE</scope>
    <source>
        <strain evidence="6">Acra3RX</strain>
        <tissue evidence="6">Leaf</tissue>
    </source>
</reference>
<dbReference type="PROSITE" id="PS50104">
    <property type="entry name" value="TIR"/>
    <property type="match status" value="1"/>
</dbReference>
<keyword evidence="4" id="KW-0812">Transmembrane</keyword>
<dbReference type="Proteomes" id="UP001293593">
    <property type="component" value="Unassembled WGS sequence"/>
</dbReference>
<dbReference type="PROSITE" id="PS51450">
    <property type="entry name" value="LRR"/>
    <property type="match status" value="1"/>
</dbReference>
<dbReference type="Gene3D" id="3.40.50.10140">
    <property type="entry name" value="Toll/interleukin-1 receptor homology (TIR) domain"/>
    <property type="match status" value="1"/>
</dbReference>
<dbReference type="SMART" id="SM00255">
    <property type="entry name" value="TIR"/>
    <property type="match status" value="1"/>
</dbReference>
<dbReference type="Pfam" id="PF13855">
    <property type="entry name" value="LRR_8"/>
    <property type="match status" value="1"/>
</dbReference>
<dbReference type="Pfam" id="PF01582">
    <property type="entry name" value="TIR"/>
    <property type="match status" value="1"/>
</dbReference>
<accession>A0AAE1MFI8</accession>
<dbReference type="InterPro" id="IPR058192">
    <property type="entry name" value="WHD_ROQ1-like"/>
</dbReference>
<dbReference type="InterPro" id="IPR044974">
    <property type="entry name" value="Disease_R_plants"/>
</dbReference>
<dbReference type="InterPro" id="IPR035897">
    <property type="entry name" value="Toll_tir_struct_dom_sf"/>
</dbReference>
<organism evidence="6 7">
    <name type="scientific">Acacia crassicarpa</name>
    <name type="common">northern wattle</name>
    <dbReference type="NCBI Taxonomy" id="499986"/>
    <lineage>
        <taxon>Eukaryota</taxon>
        <taxon>Viridiplantae</taxon>
        <taxon>Streptophyta</taxon>
        <taxon>Embryophyta</taxon>
        <taxon>Tracheophyta</taxon>
        <taxon>Spermatophyta</taxon>
        <taxon>Magnoliopsida</taxon>
        <taxon>eudicotyledons</taxon>
        <taxon>Gunneridae</taxon>
        <taxon>Pentapetalae</taxon>
        <taxon>rosids</taxon>
        <taxon>fabids</taxon>
        <taxon>Fabales</taxon>
        <taxon>Fabaceae</taxon>
        <taxon>Caesalpinioideae</taxon>
        <taxon>mimosoid clade</taxon>
        <taxon>Acacieae</taxon>
        <taxon>Acacia</taxon>
    </lineage>
</organism>
<evidence type="ECO:0000313" key="6">
    <source>
        <dbReference type="EMBL" id="KAK4263350.1"/>
    </source>
</evidence>
<name>A0AAE1MFI8_9FABA</name>
<keyword evidence="4" id="KW-1133">Transmembrane helix</keyword>
<dbReference type="PANTHER" id="PTHR11017">
    <property type="entry name" value="LEUCINE-RICH REPEAT-CONTAINING PROTEIN"/>
    <property type="match status" value="1"/>
</dbReference>
<sequence>MSPDGHVISSTPGAFRLRWDVFLSFRGADTRNCFTIPLYKDLQSRGVRVFLDDVGLNRGDHIAPSLIEAIRDSAASIIVISPDYASSHWCLEELAEICDCRRLILPVFYNVNPRDVRKQGGPFKDSFEDHKAKRREEDVLRWRQAMKKVGGIAGFPFSHPSEKEKGFAEKRDDLIQLLVTRILRELSNAPMGVAEFTVGLDARIERLLELLHMRSNGIRVLGLYGMGGIGKTTLAKALFNRLAVDFERRSFISSVREVSSKDGGLLSLRNRILGDISSQRVVGNDISTFRRTVSENRALIILDDVDDVKQLDTLIGKREWFHEGSRVVVTSRDRQALAETYVNVFYEVLILDDSESLELFCYHAMRRKEPADNTFLKLSKEIVALTGRLPLALEVFGSMLFGKRREKEWVDAVEKLKLIRPGDLQEVLKISYEGLDEQEKCIFLDTACLFVRMSMKREDVIDVLRGCGFKGEIAITVLAEKCLIKIREDETIWMHDQIRDMGRQIVVDENLVDPGMRSRLWDRSEILTVLRNLKGTRSIRGMVLDLEKRSAKDHRGEEAISWNNLQRGSSVTNALAFLKQMHKKYFQQGEKDREALVIHTKSFEPMVSLVLLQINNLRLEGKFKSFPAELKWLQWHGCPLKCMPSDLCPQELAVLDLTHSNLENLWDWKGYKAPENIMVMNLSHCYQLETLPDLSGCQRLEKIVLVNCFKLSRIHESVGNLAALRDLNLTRCRELNELPNGISWLKNLESLCISECSKLKSLPENMVNLKSLKKLLADHTALEKLPETIFHLEKLETLDLSGCHQLKRLPDNLGLLSSLQELSLDQSGLEELPNSVGRLKNLEKFGLMHCKSLTMIPDSIGNLISLSELRLFGSAIEEIPSSIGSLFYLKELSLGNCKSLNKLPESIKSLVSIVELQLDGAAITDLPDEIGNMTLLKKLEMRNCRMRYLPESIGNLTALTTWNIFKGNIVELPESIGKLENLVFLKLDQCTMLRRLPHSIGHLKSLYHLWMEETGLTELPQSFGMLTSLRTLKMAKKSENNMLQDSFVISSFFCNMIFLKDLDARGWRISGKIPDDFKNLSSLETLNLSQNKFHSLPSSLVGLSTLRNLSLQNCTELVSLPALPSSLVELNAANCCALQSIHDLSNLKSLRDLNLTNCVKLVDIPGLQRLESERFLYLSGCLKCSSTVRKRLSKVTLRNLLNLSMPGTRLPKWFLGQTVSISKPKNRELTGVIIGIIISINHDIPSELRDLLPGVVDIKVDVFKRGKNICTSGLDLRGYPRTNQEHMYLCRYPDFHHLFSFLQDGDTLSVTRLNPPLDKGLELKKCGVHLIFEGDDDYGGAEESVDRKLKSVSEKLAEFFSTCEEGSSKDGIENEDDDECQKQLETQERENRISSFSIPSNSFLLYFIISLFFLLLSWLLQEFVFSYDAQ</sequence>
<keyword evidence="4" id="KW-0472">Membrane</keyword>
<dbReference type="Gene3D" id="1.10.8.430">
    <property type="entry name" value="Helical domain of apoptotic protease-activating factors"/>
    <property type="match status" value="1"/>
</dbReference>
<dbReference type="InterPro" id="IPR055414">
    <property type="entry name" value="LRR_R13L4/SHOC2-like"/>
</dbReference>
<evidence type="ECO:0000259" key="5">
    <source>
        <dbReference type="PROSITE" id="PS50104"/>
    </source>
</evidence>
<keyword evidence="1" id="KW-0433">Leucine-rich repeat</keyword>
<dbReference type="GO" id="GO:0007165">
    <property type="term" value="P:signal transduction"/>
    <property type="evidence" value="ECO:0007669"/>
    <property type="project" value="InterPro"/>
</dbReference>
<evidence type="ECO:0000256" key="3">
    <source>
        <dbReference type="ARBA" id="ARBA00022821"/>
    </source>
</evidence>
<dbReference type="Pfam" id="PF00931">
    <property type="entry name" value="NB-ARC"/>
    <property type="match status" value="1"/>
</dbReference>
<dbReference type="PRINTS" id="PR00364">
    <property type="entry name" value="DISEASERSIST"/>
</dbReference>
<dbReference type="SUPFAM" id="SSF52058">
    <property type="entry name" value="L domain-like"/>
    <property type="match status" value="2"/>
</dbReference>
<feature type="domain" description="TIR" evidence="5">
    <location>
        <begin position="17"/>
        <end position="190"/>
    </location>
</feature>
<dbReference type="Pfam" id="PF23598">
    <property type="entry name" value="LRR_14"/>
    <property type="match status" value="2"/>
</dbReference>
<dbReference type="Pfam" id="PF23282">
    <property type="entry name" value="WHD_ROQ1"/>
    <property type="match status" value="1"/>
</dbReference>
<gene>
    <name evidence="6" type="ORF">QN277_028773</name>
</gene>
<dbReference type="GO" id="GO:0043531">
    <property type="term" value="F:ADP binding"/>
    <property type="evidence" value="ECO:0007669"/>
    <property type="project" value="InterPro"/>
</dbReference>
<feature type="transmembrane region" description="Helical" evidence="4">
    <location>
        <begin position="1403"/>
        <end position="1420"/>
    </location>
</feature>
<dbReference type="GO" id="GO:0006952">
    <property type="term" value="P:defense response"/>
    <property type="evidence" value="ECO:0007669"/>
    <property type="project" value="UniProtKB-KW"/>
</dbReference>